<dbReference type="InterPro" id="IPR006153">
    <property type="entry name" value="Cation/H_exchanger_TM"/>
</dbReference>
<keyword evidence="4 8" id="KW-0812">Transmembrane</keyword>
<dbReference type="RefSeq" id="WP_106203628.1">
    <property type="nucleotide sequence ID" value="NZ_PVTD01000001.1"/>
</dbReference>
<feature type="transmembrane region" description="Helical" evidence="8">
    <location>
        <begin position="89"/>
        <end position="108"/>
    </location>
</feature>
<feature type="transmembrane region" description="Helical" evidence="8">
    <location>
        <begin position="48"/>
        <end position="68"/>
    </location>
</feature>
<dbReference type="GO" id="GO:0015297">
    <property type="term" value="F:antiporter activity"/>
    <property type="evidence" value="ECO:0007669"/>
    <property type="project" value="UniProtKB-KW"/>
</dbReference>
<evidence type="ECO:0000259" key="9">
    <source>
        <dbReference type="Pfam" id="PF00999"/>
    </source>
</evidence>
<evidence type="ECO:0000313" key="11">
    <source>
        <dbReference type="Proteomes" id="UP000239480"/>
    </source>
</evidence>
<feature type="transmembrane region" description="Helical" evidence="8">
    <location>
        <begin position="303"/>
        <end position="324"/>
    </location>
</feature>
<keyword evidence="2" id="KW-0813">Transport</keyword>
<name>A0A2T0S0N5_9RHOB</name>
<evidence type="ECO:0000256" key="8">
    <source>
        <dbReference type="SAM" id="Phobius"/>
    </source>
</evidence>
<evidence type="ECO:0000256" key="6">
    <source>
        <dbReference type="ARBA" id="ARBA00023065"/>
    </source>
</evidence>
<evidence type="ECO:0000256" key="7">
    <source>
        <dbReference type="ARBA" id="ARBA00023136"/>
    </source>
</evidence>
<feature type="transmembrane region" description="Helical" evidence="8">
    <location>
        <begin position="336"/>
        <end position="355"/>
    </location>
</feature>
<dbReference type="PANTHER" id="PTHR32507">
    <property type="entry name" value="NA(+)/H(+) ANTIPORTER 1"/>
    <property type="match status" value="1"/>
</dbReference>
<evidence type="ECO:0000313" key="10">
    <source>
        <dbReference type="EMBL" id="PRY26932.1"/>
    </source>
</evidence>
<dbReference type="OrthoDB" id="9810860at2"/>
<feature type="transmembrane region" description="Helical" evidence="8">
    <location>
        <begin position="12"/>
        <end position="42"/>
    </location>
</feature>
<comment type="caution">
    <text evidence="10">The sequence shown here is derived from an EMBL/GenBank/DDBJ whole genome shotgun (WGS) entry which is preliminary data.</text>
</comment>
<accession>A0A2T0S0N5</accession>
<dbReference type="Proteomes" id="UP000239480">
    <property type="component" value="Unassembled WGS sequence"/>
</dbReference>
<dbReference type="GO" id="GO:1902600">
    <property type="term" value="P:proton transmembrane transport"/>
    <property type="evidence" value="ECO:0007669"/>
    <property type="project" value="InterPro"/>
</dbReference>
<keyword evidence="11" id="KW-1185">Reference proteome</keyword>
<feature type="domain" description="Cation/H+ exchanger transmembrane" evidence="9">
    <location>
        <begin position="11"/>
        <end position="387"/>
    </location>
</feature>
<reference evidence="10 11" key="1">
    <citation type="submission" date="2018-03" db="EMBL/GenBank/DDBJ databases">
        <title>Genomic Encyclopedia of Archaeal and Bacterial Type Strains, Phase II (KMG-II): from individual species to whole genera.</title>
        <authorList>
            <person name="Goeker M."/>
        </authorList>
    </citation>
    <scope>NUCLEOTIDE SEQUENCE [LARGE SCALE GENOMIC DNA]</scope>
    <source>
        <strain evidence="10 11">DSM 29328</strain>
    </source>
</reference>
<feature type="transmembrane region" description="Helical" evidence="8">
    <location>
        <begin position="219"/>
        <end position="240"/>
    </location>
</feature>
<protein>
    <submittedName>
        <fullName evidence="10">Sodium/proton antiporter (CPA1 family)</fullName>
    </submittedName>
</protein>
<feature type="transmembrane region" description="Helical" evidence="8">
    <location>
        <begin position="189"/>
        <end position="207"/>
    </location>
</feature>
<feature type="transmembrane region" description="Helical" evidence="8">
    <location>
        <begin position="159"/>
        <end position="177"/>
    </location>
</feature>
<evidence type="ECO:0000256" key="2">
    <source>
        <dbReference type="ARBA" id="ARBA00022448"/>
    </source>
</evidence>
<feature type="transmembrane region" description="Helical" evidence="8">
    <location>
        <begin position="367"/>
        <end position="385"/>
    </location>
</feature>
<gene>
    <name evidence="10" type="ORF">CLV78_1011037</name>
</gene>
<sequence length="406" mass="43100">MEHYLVHIALVMLLYCLFSARIGSFGITMPMVFLGLGVLVGIDGEPLTLAYATAFHHLAEVTLALLLFADATTLRRDALDKIGQRTGRMLLLGLPFAILLGAGINLVLLPDWPLWEVCLLAALLAPTDAALGQSIQSNTRIPQTFRDAMNAESGLNDGLALPFVIFFAGMAISGAGAGDVGDGSLLKLVATQIGLGAAVGVAGGFAIGKLRNFVLERELMDHGLGQVATLILVAFIFFAAEHAGGNSFVAVFVAGIAYANAASGSVSHARHFLEGDGQFLAMLSFFFIGALFVPEALEYLTFAGFLVVILSLVLVRPVAIWLSLMGTDTSPNERLFYGWFGPRGLATALFAVFVVMDFEGVENIEGILVIAITAVLISAFVHGITAKYAPEIFRFGDISDRDGQGR</sequence>
<evidence type="ECO:0000256" key="4">
    <source>
        <dbReference type="ARBA" id="ARBA00022692"/>
    </source>
</evidence>
<keyword evidence="6" id="KW-0406">Ion transport</keyword>
<evidence type="ECO:0000256" key="1">
    <source>
        <dbReference type="ARBA" id="ARBA00004651"/>
    </source>
</evidence>
<proteinExistence type="predicted"/>
<dbReference type="GO" id="GO:0005886">
    <property type="term" value="C:plasma membrane"/>
    <property type="evidence" value="ECO:0007669"/>
    <property type="project" value="UniProtKB-SubCell"/>
</dbReference>
<feature type="transmembrane region" description="Helical" evidence="8">
    <location>
        <begin position="279"/>
        <end position="297"/>
    </location>
</feature>
<evidence type="ECO:0000256" key="5">
    <source>
        <dbReference type="ARBA" id="ARBA00022989"/>
    </source>
</evidence>
<keyword evidence="3" id="KW-0050">Antiport</keyword>
<comment type="subcellular location">
    <subcellularLocation>
        <location evidence="1">Cell membrane</location>
        <topology evidence="1">Multi-pass membrane protein</topology>
    </subcellularLocation>
</comment>
<dbReference type="Pfam" id="PF00999">
    <property type="entry name" value="Na_H_Exchanger"/>
    <property type="match status" value="1"/>
</dbReference>
<feature type="transmembrane region" description="Helical" evidence="8">
    <location>
        <begin position="246"/>
        <end position="267"/>
    </location>
</feature>
<dbReference type="EMBL" id="PVTD01000001">
    <property type="protein sequence ID" value="PRY26932.1"/>
    <property type="molecule type" value="Genomic_DNA"/>
</dbReference>
<dbReference type="AlphaFoldDB" id="A0A2T0S0N5"/>
<evidence type="ECO:0000256" key="3">
    <source>
        <dbReference type="ARBA" id="ARBA00022449"/>
    </source>
</evidence>
<dbReference type="PANTHER" id="PTHR32507:SF8">
    <property type="entry name" value="CNH1P"/>
    <property type="match status" value="1"/>
</dbReference>
<organism evidence="10 11">
    <name type="scientific">Aliiruegeria haliotis</name>
    <dbReference type="NCBI Taxonomy" id="1280846"/>
    <lineage>
        <taxon>Bacteria</taxon>
        <taxon>Pseudomonadati</taxon>
        <taxon>Pseudomonadota</taxon>
        <taxon>Alphaproteobacteria</taxon>
        <taxon>Rhodobacterales</taxon>
        <taxon>Roseobacteraceae</taxon>
        <taxon>Aliiruegeria</taxon>
    </lineage>
</organism>
<keyword evidence="5 8" id="KW-1133">Transmembrane helix</keyword>
<keyword evidence="7 8" id="KW-0472">Membrane</keyword>